<feature type="region of interest" description="Disordered" evidence="3">
    <location>
        <begin position="186"/>
        <end position="255"/>
    </location>
</feature>
<dbReference type="PANTHER" id="PTHR22999:SF28">
    <property type="entry name" value="PHOX (PX) DOMAIN-CONTAINING PROTEIN"/>
    <property type="match status" value="1"/>
</dbReference>
<dbReference type="SUPFAM" id="SSF64268">
    <property type="entry name" value="PX domain"/>
    <property type="match status" value="1"/>
</dbReference>
<dbReference type="InterPro" id="IPR013937">
    <property type="entry name" value="Sorting_nexin_C"/>
</dbReference>
<dbReference type="PROSITE" id="PS50195">
    <property type="entry name" value="PX"/>
    <property type="match status" value="1"/>
</dbReference>
<comment type="subcellular location">
    <subcellularLocation>
        <location evidence="1">Cytoplasm</location>
    </subcellularLocation>
</comment>
<feature type="compositionally biased region" description="Basic and acidic residues" evidence="3">
    <location>
        <begin position="229"/>
        <end position="239"/>
    </location>
</feature>
<feature type="compositionally biased region" description="Basic and acidic residues" evidence="3">
    <location>
        <begin position="369"/>
        <end position="383"/>
    </location>
</feature>
<proteinExistence type="predicted"/>
<dbReference type="Pfam" id="PF00787">
    <property type="entry name" value="PX"/>
    <property type="match status" value="1"/>
</dbReference>
<name>A0AAW2WJ48_SESRA</name>
<reference evidence="5" key="1">
    <citation type="submission" date="2020-06" db="EMBL/GenBank/DDBJ databases">
        <authorList>
            <person name="Li T."/>
            <person name="Hu X."/>
            <person name="Zhang T."/>
            <person name="Song X."/>
            <person name="Zhang H."/>
            <person name="Dai N."/>
            <person name="Sheng W."/>
            <person name="Hou X."/>
            <person name="Wei L."/>
        </authorList>
    </citation>
    <scope>NUCLEOTIDE SEQUENCE</scope>
    <source>
        <strain evidence="5">G02</strain>
        <tissue evidence="5">Leaf</tissue>
    </source>
</reference>
<keyword evidence="2" id="KW-0963">Cytoplasm</keyword>
<sequence>MEEWGTFVNASPLAYLISDVVRYQHFEELHRRLKEFPEYNLHLPPKHFLSTGLDVFVIQERCKLLDQYLKKLLQLPTVSCSIEVWDFLSVDSQMYIFSDSLSIIDTLSGEIPKQQVSSMFLVVHCLHFKWFCIAVDLAETVREKSKDNRDNVGPVYDPLSTKRETFSNGNQDAALRIKVHHVPNGPGLKAKGQALSASTKPEKEFKKASENLNSVSANTEQKKIQPPRNLERTVNKDPQESQSVATDNMSDSTIPSEWVPPNLSVPILDLVDVILQLKDGGWIRRKAFWVAKQVLQLGMGDAFDDWLIEKIQLLRRGSVVASGIKRLEQILWPDGIFITKHPRRQRPSPDSPSENSPGNQPSTSYSSPKIEDALNWRDATKGS</sequence>
<dbReference type="AlphaFoldDB" id="A0AAW2WJ48"/>
<organism evidence="5">
    <name type="scientific">Sesamum radiatum</name>
    <name type="common">Black benniseed</name>
    <dbReference type="NCBI Taxonomy" id="300843"/>
    <lineage>
        <taxon>Eukaryota</taxon>
        <taxon>Viridiplantae</taxon>
        <taxon>Streptophyta</taxon>
        <taxon>Embryophyta</taxon>
        <taxon>Tracheophyta</taxon>
        <taxon>Spermatophyta</taxon>
        <taxon>Magnoliopsida</taxon>
        <taxon>eudicotyledons</taxon>
        <taxon>Gunneridae</taxon>
        <taxon>Pentapetalae</taxon>
        <taxon>asterids</taxon>
        <taxon>lamiids</taxon>
        <taxon>Lamiales</taxon>
        <taxon>Pedaliaceae</taxon>
        <taxon>Sesamum</taxon>
    </lineage>
</organism>
<dbReference type="InterPro" id="IPR001683">
    <property type="entry name" value="PX_dom"/>
</dbReference>
<evidence type="ECO:0000256" key="1">
    <source>
        <dbReference type="ARBA" id="ARBA00004496"/>
    </source>
</evidence>
<gene>
    <name evidence="5" type="ORF">Sradi_0092200</name>
</gene>
<feature type="region of interest" description="Disordered" evidence="3">
    <location>
        <begin position="341"/>
        <end position="383"/>
    </location>
</feature>
<accession>A0AAW2WJ48</accession>
<dbReference type="GO" id="GO:0016020">
    <property type="term" value="C:membrane"/>
    <property type="evidence" value="ECO:0007669"/>
    <property type="project" value="UniProtKB-ARBA"/>
</dbReference>
<evidence type="ECO:0000256" key="2">
    <source>
        <dbReference type="ARBA" id="ARBA00022490"/>
    </source>
</evidence>
<feature type="compositionally biased region" description="Basic and acidic residues" evidence="3">
    <location>
        <begin position="200"/>
        <end position="209"/>
    </location>
</feature>
<dbReference type="Gene3D" id="3.30.1520.10">
    <property type="entry name" value="Phox-like domain"/>
    <property type="match status" value="1"/>
</dbReference>
<comment type="caution">
    <text evidence="5">The sequence shown here is derived from an EMBL/GenBank/DDBJ whole genome shotgun (WGS) entry which is preliminary data.</text>
</comment>
<dbReference type="InterPro" id="IPR036871">
    <property type="entry name" value="PX_dom_sf"/>
</dbReference>
<feature type="compositionally biased region" description="Polar residues" evidence="3">
    <location>
        <begin position="240"/>
        <end position="255"/>
    </location>
</feature>
<dbReference type="Pfam" id="PF08628">
    <property type="entry name" value="Nexin_C"/>
    <property type="match status" value="1"/>
</dbReference>
<feature type="domain" description="PX" evidence="4">
    <location>
        <begin position="1"/>
        <end position="95"/>
    </location>
</feature>
<feature type="compositionally biased region" description="Polar residues" evidence="3">
    <location>
        <begin position="354"/>
        <end position="367"/>
    </location>
</feature>
<reference evidence="5" key="2">
    <citation type="journal article" date="2024" name="Plant">
        <title>Genomic evolution and insights into agronomic trait innovations of Sesamum species.</title>
        <authorList>
            <person name="Miao H."/>
            <person name="Wang L."/>
            <person name="Qu L."/>
            <person name="Liu H."/>
            <person name="Sun Y."/>
            <person name="Le M."/>
            <person name="Wang Q."/>
            <person name="Wei S."/>
            <person name="Zheng Y."/>
            <person name="Lin W."/>
            <person name="Duan Y."/>
            <person name="Cao H."/>
            <person name="Xiong S."/>
            <person name="Wang X."/>
            <person name="Wei L."/>
            <person name="Li C."/>
            <person name="Ma Q."/>
            <person name="Ju M."/>
            <person name="Zhao R."/>
            <person name="Li G."/>
            <person name="Mu C."/>
            <person name="Tian Q."/>
            <person name="Mei H."/>
            <person name="Zhang T."/>
            <person name="Gao T."/>
            <person name="Zhang H."/>
        </authorList>
    </citation>
    <scope>NUCLEOTIDE SEQUENCE</scope>
    <source>
        <strain evidence="5">G02</strain>
    </source>
</reference>
<dbReference type="PANTHER" id="PTHR22999">
    <property type="entry name" value="PX SERINE/THREONINE KINASE PXK"/>
    <property type="match status" value="1"/>
</dbReference>
<evidence type="ECO:0000256" key="3">
    <source>
        <dbReference type="SAM" id="MobiDB-lite"/>
    </source>
</evidence>
<dbReference type="GO" id="GO:0005768">
    <property type="term" value="C:endosome"/>
    <property type="evidence" value="ECO:0007669"/>
    <property type="project" value="UniProtKB-ARBA"/>
</dbReference>
<evidence type="ECO:0000259" key="4">
    <source>
        <dbReference type="PROSITE" id="PS50195"/>
    </source>
</evidence>
<feature type="compositionally biased region" description="Polar residues" evidence="3">
    <location>
        <begin position="210"/>
        <end position="219"/>
    </location>
</feature>
<evidence type="ECO:0000313" key="5">
    <source>
        <dbReference type="EMBL" id="KAL0441533.1"/>
    </source>
</evidence>
<protein>
    <recommendedName>
        <fullName evidence="4">PX domain-containing protein</fullName>
    </recommendedName>
</protein>
<dbReference type="InterPro" id="IPR051837">
    <property type="entry name" value="SortingNexin/PXDomain-PKLike"/>
</dbReference>
<dbReference type="GO" id="GO:0035091">
    <property type="term" value="F:phosphatidylinositol binding"/>
    <property type="evidence" value="ECO:0007669"/>
    <property type="project" value="InterPro"/>
</dbReference>
<dbReference type="EMBL" id="JACGWJ010000001">
    <property type="protein sequence ID" value="KAL0441533.1"/>
    <property type="molecule type" value="Genomic_DNA"/>
</dbReference>